<reference evidence="2" key="1">
    <citation type="submission" date="2021-01" db="EMBL/GenBank/DDBJ databases">
        <authorList>
            <person name="Corre E."/>
            <person name="Pelletier E."/>
            <person name="Niang G."/>
            <person name="Scheremetjew M."/>
            <person name="Finn R."/>
            <person name="Kale V."/>
            <person name="Holt S."/>
            <person name="Cochrane G."/>
            <person name="Meng A."/>
            <person name="Brown T."/>
            <person name="Cohen L."/>
        </authorList>
    </citation>
    <scope>NUCLEOTIDE SEQUENCE</scope>
    <source>
        <strain evidence="2">CCMP325</strain>
    </source>
</reference>
<feature type="compositionally biased region" description="Basic and acidic residues" evidence="1">
    <location>
        <begin position="58"/>
        <end position="77"/>
    </location>
</feature>
<feature type="compositionally biased region" description="Basic and acidic residues" evidence="1">
    <location>
        <begin position="86"/>
        <end position="105"/>
    </location>
</feature>
<dbReference type="Gene3D" id="1.25.40.20">
    <property type="entry name" value="Ankyrin repeat-containing domain"/>
    <property type="match status" value="1"/>
</dbReference>
<accession>A0A7S0EGR4</accession>
<proteinExistence type="predicted"/>
<protein>
    <submittedName>
        <fullName evidence="2">Uncharacterized protein</fullName>
    </submittedName>
</protein>
<evidence type="ECO:0000313" key="2">
    <source>
        <dbReference type="EMBL" id="CAD8484650.1"/>
    </source>
</evidence>
<organism evidence="2">
    <name type="scientific">Hanusia phi</name>
    <dbReference type="NCBI Taxonomy" id="3032"/>
    <lineage>
        <taxon>Eukaryota</taxon>
        <taxon>Cryptophyceae</taxon>
        <taxon>Pyrenomonadales</taxon>
        <taxon>Geminigeraceae</taxon>
        <taxon>Hanusia</taxon>
    </lineage>
</organism>
<feature type="region of interest" description="Disordered" evidence="1">
    <location>
        <begin position="58"/>
        <end position="105"/>
    </location>
</feature>
<gene>
    <name evidence="2" type="ORF">HPHI1048_LOCUS10764</name>
</gene>
<name>A0A7S0EGR4_9CRYP</name>
<dbReference type="EMBL" id="HBEO01015812">
    <property type="protein sequence ID" value="CAD8484650.1"/>
    <property type="molecule type" value="Transcribed_RNA"/>
</dbReference>
<evidence type="ECO:0000256" key="1">
    <source>
        <dbReference type="SAM" id="MobiDB-lite"/>
    </source>
</evidence>
<dbReference type="InterPro" id="IPR036770">
    <property type="entry name" value="Ankyrin_rpt-contain_sf"/>
</dbReference>
<dbReference type="AlphaFoldDB" id="A0A7S0EGR4"/>
<sequence>MLLELGGGQWPEDGIVTGPLNPIFLHQHRTLSRYARFLEESGVTESWKPCDMARLEGLRKEEEETSRKEEEEQEKLRRAAATGDSETVRRLLESKAHPTVGEDKSASVHAGISALHVAANARQPEIVLLFLLPRCCLMLDCRWACCSRQRRSPTPRCSSTRERPPTVPPLPAATRRCGGS</sequence>
<feature type="region of interest" description="Disordered" evidence="1">
    <location>
        <begin position="149"/>
        <end position="180"/>
    </location>
</feature>